<dbReference type="KEGG" id="sli:Slin_5932"/>
<dbReference type="SUPFAM" id="SSF49899">
    <property type="entry name" value="Concanavalin A-like lectins/glucanases"/>
    <property type="match status" value="1"/>
</dbReference>
<accession>D2QSW2</accession>
<keyword evidence="6" id="KW-1185">Reference proteome</keyword>
<dbReference type="GO" id="GO:0004553">
    <property type="term" value="F:hydrolase activity, hydrolyzing O-glycosyl compounds"/>
    <property type="evidence" value="ECO:0007669"/>
    <property type="project" value="UniProtKB-ARBA"/>
</dbReference>
<feature type="domain" description="DUF1553" evidence="3">
    <location>
        <begin position="846"/>
        <end position="1127"/>
    </location>
</feature>
<gene>
    <name evidence="5" type="ordered locus">Slin_5932</name>
</gene>
<dbReference type="STRING" id="504472.Slin_5932"/>
<dbReference type="GO" id="GO:0009055">
    <property type="term" value="F:electron transfer activity"/>
    <property type="evidence" value="ECO:0007669"/>
    <property type="project" value="InterPro"/>
</dbReference>
<dbReference type="Gene3D" id="2.60.120.200">
    <property type="match status" value="1"/>
</dbReference>
<dbReference type="InterPro" id="IPR013320">
    <property type="entry name" value="ConA-like_dom_sf"/>
</dbReference>
<protein>
    <recommendedName>
        <fullName evidence="7">Cytochrome c domain-containing protein</fullName>
    </recommendedName>
</protein>
<evidence type="ECO:0000313" key="5">
    <source>
        <dbReference type="EMBL" id="ADB41894.1"/>
    </source>
</evidence>
<dbReference type="Pfam" id="PF07587">
    <property type="entry name" value="PSD1"/>
    <property type="match status" value="1"/>
</dbReference>
<dbReference type="InterPro" id="IPR022655">
    <property type="entry name" value="DUF1553"/>
</dbReference>
<dbReference type="Pfam" id="PF07583">
    <property type="entry name" value="PSCyt2"/>
    <property type="match status" value="1"/>
</dbReference>
<evidence type="ECO:0000313" key="6">
    <source>
        <dbReference type="Proteomes" id="UP000002028"/>
    </source>
</evidence>
<dbReference type="HOGENOM" id="CLU_005632_1_0_10"/>
<dbReference type="RefSeq" id="WP_012930384.1">
    <property type="nucleotide sequence ID" value="NC_013730.1"/>
</dbReference>
<dbReference type="AlphaFoldDB" id="D2QSW2"/>
<dbReference type="Pfam" id="PF13385">
    <property type="entry name" value="Laminin_G_3"/>
    <property type="match status" value="1"/>
</dbReference>
<dbReference type="InterPro" id="IPR011429">
    <property type="entry name" value="Cyt_c_Planctomycete-type"/>
</dbReference>
<dbReference type="GO" id="GO:0005975">
    <property type="term" value="P:carbohydrate metabolic process"/>
    <property type="evidence" value="ECO:0007669"/>
    <property type="project" value="UniProtKB-ARBA"/>
</dbReference>
<feature type="region of interest" description="Disordered" evidence="1">
    <location>
        <begin position="476"/>
        <end position="529"/>
    </location>
</feature>
<dbReference type="eggNOG" id="COG3748">
    <property type="taxonomic scope" value="Bacteria"/>
</dbReference>
<dbReference type="Pfam" id="PF07635">
    <property type="entry name" value="PSCyt1"/>
    <property type="match status" value="1"/>
</dbReference>
<feature type="domain" description="Cytochrome C Planctomycete-type" evidence="4">
    <location>
        <begin position="65"/>
        <end position="124"/>
    </location>
</feature>
<feature type="compositionally biased region" description="Basic and acidic residues" evidence="1">
    <location>
        <begin position="476"/>
        <end position="515"/>
    </location>
</feature>
<proteinExistence type="predicted"/>
<dbReference type="PANTHER" id="PTHR35889:SF3">
    <property type="entry name" value="F-BOX DOMAIN-CONTAINING PROTEIN"/>
    <property type="match status" value="1"/>
</dbReference>
<name>D2QSW2_SPILD</name>
<feature type="domain" description="DUF1549" evidence="2">
    <location>
        <begin position="177"/>
        <end position="386"/>
    </location>
</feature>
<reference evidence="5 6" key="1">
    <citation type="journal article" date="2010" name="Stand. Genomic Sci.">
        <title>Complete genome sequence of Spirosoma linguale type strain (1).</title>
        <authorList>
            <person name="Lail K."/>
            <person name="Sikorski J."/>
            <person name="Saunders E."/>
            <person name="Lapidus A."/>
            <person name="Glavina Del Rio T."/>
            <person name="Copeland A."/>
            <person name="Tice H."/>
            <person name="Cheng J.-F."/>
            <person name="Lucas S."/>
            <person name="Nolan M."/>
            <person name="Bruce D."/>
            <person name="Goodwin L."/>
            <person name="Pitluck S."/>
            <person name="Ivanova N."/>
            <person name="Mavromatis K."/>
            <person name="Ovchinnikova G."/>
            <person name="Pati A."/>
            <person name="Chen A."/>
            <person name="Palaniappan K."/>
            <person name="Land M."/>
            <person name="Hauser L."/>
            <person name="Chang Y.-J."/>
            <person name="Jeffries C.D."/>
            <person name="Chain P."/>
            <person name="Brettin T."/>
            <person name="Detter J.C."/>
            <person name="Schuetze A."/>
            <person name="Rohde M."/>
            <person name="Tindall B.J."/>
            <person name="Goeker M."/>
            <person name="Bristow J."/>
            <person name="Eisen J.A."/>
            <person name="Markowitz V."/>
            <person name="Hugenholtz P."/>
            <person name="Kyrpides N.C."/>
            <person name="Klenk H.-P."/>
            <person name="Chen F."/>
        </authorList>
    </citation>
    <scope>NUCLEOTIDE SEQUENCE [LARGE SCALE GENOMIC DNA]</scope>
    <source>
        <strain evidence="6">ATCC 33905 / DSM 74 / LMG 10896 / Claus 1</strain>
    </source>
</reference>
<dbReference type="Proteomes" id="UP000002028">
    <property type="component" value="Chromosome"/>
</dbReference>
<evidence type="ECO:0000259" key="3">
    <source>
        <dbReference type="Pfam" id="PF07587"/>
    </source>
</evidence>
<dbReference type="InterPro" id="IPR011444">
    <property type="entry name" value="DUF1549"/>
</dbReference>
<sequence length="1182" mass="133385">MLVWSDIRFKYVFLSATAGLFGTSIWLTSCQSSVEKPAEIVAVEATLPEKVDYNLHVKPILSDRCFACHGPDKAKQQAGLRLDTPDGAYEALAKSGHKAIVPGNLAKSELVSRILSTDPEEMMPTPKSNLTLTTEEKAMLIRWVEQGAEYKEHWSLIAPTLPEIPKVKDEKWVVNDIDGFILAKQEAKKVSHAPEADKTTLLRRVSLDLTGLPPTPAEVDAFLADKSPNAYEKVVNRLLNSPHYGERQAVEWLDVARYADTHGYQDDGLRTMWPYRDWVIRAYNHNLSFDRFITWQLAGDLLPNLNGSKDKREKLIATAFNRNHQQSQEGGIVDEEYRTEYVADRTNTFGKAMLGLTVECARCHDHKYDPISQKDYYSLYAFFDSNNDRGQIPYNGEAAPTITLTKPETEAKLRFIREKLTPIQQQLNLNRPDYQQRFGQWLAKTRVVSSIDSGLLAHYTFDEADRTDIGAYVKAKNEERKREEEKKKREEDAKRKKEGIAKAGKPEAKQPEKKEPPKRKTKEELWKDPRNAFANSVNDTIPARLGGDPDKVPYVVPGRFGKARYLAGDSFIELPGNFAVFEQNEPFTVSSWFNLAKPNMALTLMGRTTGPMDGQRGYQLDLLSDGRLKLAFSHVWPANAIDVETIEKVPVHQWFQVAFAYDGTGRANGISLYLNGRPLRTKIIADNLIHSMVYGKNRSHWAQHPFYVGRMHDNFYKDFAVDELRIYNRCLTPLEMPKLAGQPDALMAALQTPAANRTPAQRTGLYTYYVRTQDPVYKTTYANAMKLRGEQITLYTDSDQLMVMQERSVPRETHLLKRGAYDAPGEVVKPAVLHSLNPLEDDMPTNRLGLAKWLLAPENPLFSRVMVNRMWQQYFGQGLAKNSDDFGNQGALPSHPELLDYLAMKFRDMGEWGGQWNTKAMHKMIVMSATYRQSSSVPENVREADPDNTYLTRGPSYRMSAEQVRDNALAASGLLARQIGGPSVLPYQPSGIWEALATRNAVKYEQDHGDSLYRRSMYTIWKRSSPPPMMLNFDAAERHTCIVKRQKTSTPLQALVTLNDPQFVEAARVLAQKVVPTSVVPTVPVGRAGSIRPTGTVGTTDVGINAIFKAVISRPARPEEMALVNQLYAEELADFKQNPKRAAELLSVGEYPVDKKRNPAELAAWTVVTSTIMNFDEAIVKR</sequence>
<dbReference type="InterPro" id="IPR036909">
    <property type="entry name" value="Cyt_c-like_dom_sf"/>
</dbReference>
<evidence type="ECO:0000256" key="1">
    <source>
        <dbReference type="SAM" id="MobiDB-lite"/>
    </source>
</evidence>
<evidence type="ECO:0000259" key="4">
    <source>
        <dbReference type="Pfam" id="PF07635"/>
    </source>
</evidence>
<evidence type="ECO:0000259" key="2">
    <source>
        <dbReference type="Pfam" id="PF07583"/>
    </source>
</evidence>
<dbReference type="EMBL" id="CP001769">
    <property type="protein sequence ID" value="ADB41894.1"/>
    <property type="molecule type" value="Genomic_DNA"/>
</dbReference>
<dbReference type="GO" id="GO:0020037">
    <property type="term" value="F:heme binding"/>
    <property type="evidence" value="ECO:0007669"/>
    <property type="project" value="InterPro"/>
</dbReference>
<organism evidence="5 6">
    <name type="scientific">Spirosoma linguale (strain ATCC 33905 / DSM 74 / LMG 10896 / Claus 1)</name>
    <dbReference type="NCBI Taxonomy" id="504472"/>
    <lineage>
        <taxon>Bacteria</taxon>
        <taxon>Pseudomonadati</taxon>
        <taxon>Bacteroidota</taxon>
        <taxon>Cytophagia</taxon>
        <taxon>Cytophagales</taxon>
        <taxon>Cytophagaceae</taxon>
        <taxon>Spirosoma</taxon>
    </lineage>
</organism>
<dbReference type="SUPFAM" id="SSF46626">
    <property type="entry name" value="Cytochrome c"/>
    <property type="match status" value="1"/>
</dbReference>
<dbReference type="PANTHER" id="PTHR35889">
    <property type="entry name" value="CYCLOINULO-OLIGOSACCHARIDE FRUCTANOTRANSFERASE-RELATED"/>
    <property type="match status" value="1"/>
</dbReference>
<evidence type="ECO:0008006" key="7">
    <source>
        <dbReference type="Google" id="ProtNLM"/>
    </source>
</evidence>